<dbReference type="PANTHER" id="PTHR30246:SF1">
    <property type="entry name" value="2-DEHYDRO-3-DEOXY-6-PHOSPHOGALACTONATE ALDOLASE-RELATED"/>
    <property type="match status" value="1"/>
</dbReference>
<dbReference type="Gene3D" id="3.20.20.70">
    <property type="entry name" value="Aldolase class I"/>
    <property type="match status" value="1"/>
</dbReference>
<dbReference type="EC" id="4.1.2.14" evidence="6"/>
<dbReference type="GO" id="GO:0008700">
    <property type="term" value="F:(R,S)-4-hydroxy-2-oxoglutarate aldolase activity"/>
    <property type="evidence" value="ECO:0007669"/>
    <property type="project" value="UniProtKB-EC"/>
</dbReference>
<dbReference type="InterPro" id="IPR013785">
    <property type="entry name" value="Aldolase_TIM"/>
</dbReference>
<proteinExistence type="inferred from homology"/>
<evidence type="ECO:0000256" key="1">
    <source>
        <dbReference type="ARBA" id="ARBA00004761"/>
    </source>
</evidence>
<dbReference type="Proteomes" id="UP000007460">
    <property type="component" value="Chromosome"/>
</dbReference>
<reference evidence="6 7" key="1">
    <citation type="journal article" date="2010" name="J. Bacteriol.">
        <title>Complete genome sequence of "Candidatus Puniceispirillum marinum" IMCC1322, a representative of the SAR116 clade in the Alphaproteobacteria.</title>
        <authorList>
            <person name="Oh H.M."/>
            <person name="Kwon K.K."/>
            <person name="Kang I."/>
            <person name="Kang S.G."/>
            <person name="Lee J.H."/>
            <person name="Kim S.J."/>
            <person name="Cho J.C."/>
        </authorList>
    </citation>
    <scope>NUCLEOTIDE SEQUENCE [LARGE SCALE GENOMIC DNA]</scope>
    <source>
        <strain evidence="6 7">IMCC1322</strain>
    </source>
</reference>
<evidence type="ECO:0000256" key="4">
    <source>
        <dbReference type="ARBA" id="ARBA00023239"/>
    </source>
</evidence>
<organism evidence="6 7">
    <name type="scientific">Puniceispirillum marinum (strain IMCC1322)</name>
    <dbReference type="NCBI Taxonomy" id="488538"/>
    <lineage>
        <taxon>Bacteria</taxon>
        <taxon>Pseudomonadati</taxon>
        <taxon>Pseudomonadota</taxon>
        <taxon>Alphaproteobacteria</taxon>
        <taxon>Candidatus Puniceispirillales</taxon>
        <taxon>Candidatus Puniceispirillaceae</taxon>
        <taxon>Candidatus Puniceispirillum</taxon>
    </lineage>
</organism>
<dbReference type="SUPFAM" id="SSF51569">
    <property type="entry name" value="Aldolase"/>
    <property type="match status" value="1"/>
</dbReference>
<dbReference type="eggNOG" id="COG0800">
    <property type="taxonomic scope" value="Bacteria"/>
</dbReference>
<dbReference type="Pfam" id="PF01081">
    <property type="entry name" value="Aldolase"/>
    <property type="match status" value="1"/>
</dbReference>
<keyword evidence="4 6" id="KW-0456">Lyase</keyword>
<dbReference type="NCBIfam" id="NF004325">
    <property type="entry name" value="PRK05718.1"/>
    <property type="match status" value="1"/>
</dbReference>
<comment type="subunit">
    <text evidence="3">Homotrimer.</text>
</comment>
<dbReference type="AlphaFoldDB" id="D5BN39"/>
<dbReference type="GO" id="GO:0008675">
    <property type="term" value="F:2-dehydro-3-deoxy-phosphogluconate aldolase activity"/>
    <property type="evidence" value="ECO:0007669"/>
    <property type="project" value="UniProtKB-EC"/>
</dbReference>
<dbReference type="EC" id="4.1.3.16" evidence="6"/>
<comment type="pathway">
    <text evidence="1">Carbohydrate acid metabolism.</text>
</comment>
<dbReference type="EMBL" id="CP001751">
    <property type="protein sequence ID" value="ADE40232.1"/>
    <property type="molecule type" value="Genomic_DNA"/>
</dbReference>
<sequence>MTIDDVLGLGHVMPVIVIDDASKAVPLAKTLLANDIRTIEITLRTSAALDSIAAIADQCPDMVVGAGTILSPELALASASAGARFVVSPGSTEAVIKGCQDADIPLLPGASTVSEMMALAERGFDVIKFFPAMAAGGPKFIKSLASPLPHLTFCPTGGITEATAPDWLSLPNVPCLGGSWIAPATLINDGDWDRIGAHAKAASLL</sequence>
<dbReference type="STRING" id="488538.SAR116_1989"/>
<evidence type="ECO:0000256" key="3">
    <source>
        <dbReference type="ARBA" id="ARBA00011233"/>
    </source>
</evidence>
<accession>D5BN39</accession>
<evidence type="ECO:0000313" key="7">
    <source>
        <dbReference type="Proteomes" id="UP000007460"/>
    </source>
</evidence>
<dbReference type="InterPro" id="IPR000887">
    <property type="entry name" value="Aldlse_KDPG_KHG"/>
</dbReference>
<keyword evidence="5" id="KW-0119">Carbohydrate metabolism</keyword>
<keyword evidence="7" id="KW-1185">Reference proteome</keyword>
<evidence type="ECO:0000313" key="6">
    <source>
        <dbReference type="EMBL" id="ADE40232.1"/>
    </source>
</evidence>
<dbReference type="HOGENOM" id="CLU_077795_1_1_5"/>
<dbReference type="InterPro" id="IPR031338">
    <property type="entry name" value="KDPG/KHG_AS_2"/>
</dbReference>
<dbReference type="PANTHER" id="PTHR30246">
    <property type="entry name" value="2-KETO-3-DEOXY-6-PHOSPHOGLUCONATE ALDOLASE"/>
    <property type="match status" value="1"/>
</dbReference>
<dbReference type="OrthoDB" id="9805177at2"/>
<protein>
    <submittedName>
        <fullName evidence="6">KHG/KDPG aldolase</fullName>
        <ecNumber evidence="6">4.1.2.14</ecNumber>
        <ecNumber evidence="6">4.1.3.16</ecNumber>
    </submittedName>
</protein>
<gene>
    <name evidence="6" type="ordered locus">SAR116_1989</name>
</gene>
<evidence type="ECO:0000256" key="5">
    <source>
        <dbReference type="ARBA" id="ARBA00023277"/>
    </source>
</evidence>
<dbReference type="PROSITE" id="PS00160">
    <property type="entry name" value="ALDOLASE_KDPG_KHG_2"/>
    <property type="match status" value="1"/>
</dbReference>
<dbReference type="KEGG" id="apb:SAR116_1989"/>
<comment type="similarity">
    <text evidence="2">Belongs to the KHG/KDPG aldolase family.</text>
</comment>
<evidence type="ECO:0000256" key="2">
    <source>
        <dbReference type="ARBA" id="ARBA00006906"/>
    </source>
</evidence>
<dbReference type="CDD" id="cd00452">
    <property type="entry name" value="KDPG_aldolase"/>
    <property type="match status" value="1"/>
</dbReference>
<name>D5BN39_PUNMI</name>
<dbReference type="NCBIfam" id="TIGR01182">
    <property type="entry name" value="eda"/>
    <property type="match status" value="1"/>
</dbReference>